<dbReference type="AlphaFoldDB" id="A0A504WWD5"/>
<name>A0A504WWD5_FASGI</name>
<reference evidence="1 2" key="1">
    <citation type="submission" date="2019-04" db="EMBL/GenBank/DDBJ databases">
        <title>Annotation for the trematode Fasciola gigantica.</title>
        <authorList>
            <person name="Choi Y.-J."/>
        </authorList>
    </citation>
    <scope>NUCLEOTIDE SEQUENCE [LARGE SCALE GENOMIC DNA]</scope>
    <source>
        <strain evidence="1">Uganda_cow_1</strain>
    </source>
</reference>
<dbReference type="OrthoDB" id="6259975at2759"/>
<proteinExistence type="predicted"/>
<dbReference type="Proteomes" id="UP000316759">
    <property type="component" value="Unassembled WGS sequence"/>
</dbReference>
<sequence>MATSQYNNSVRGNASAVRTLCWITPRNHWYILETERVAQLRLSPACVKLPQTLRFLDTAESELYDPQSEQMHFCQVPWVGNVTEAGPAENHLMPFMSTQPRKDRTRRSRWGNGTLEAVDLRRWRKLPAPSVSELRAAKKRDEERLRKESLIRLRASKGR</sequence>
<organism evidence="1 2">
    <name type="scientific">Fasciola gigantica</name>
    <name type="common">Giant liver fluke</name>
    <dbReference type="NCBI Taxonomy" id="46835"/>
    <lineage>
        <taxon>Eukaryota</taxon>
        <taxon>Metazoa</taxon>
        <taxon>Spiralia</taxon>
        <taxon>Lophotrochozoa</taxon>
        <taxon>Platyhelminthes</taxon>
        <taxon>Trematoda</taxon>
        <taxon>Digenea</taxon>
        <taxon>Plagiorchiida</taxon>
        <taxon>Echinostomata</taxon>
        <taxon>Echinostomatoidea</taxon>
        <taxon>Fasciolidae</taxon>
        <taxon>Fasciola</taxon>
    </lineage>
</organism>
<dbReference type="EMBL" id="SUNJ01015950">
    <property type="protein sequence ID" value="TPP39675.1"/>
    <property type="molecule type" value="Genomic_DNA"/>
</dbReference>
<comment type="caution">
    <text evidence="1">The sequence shown here is derived from an EMBL/GenBank/DDBJ whole genome shotgun (WGS) entry which is preliminary data.</text>
</comment>
<gene>
    <name evidence="1" type="ORF">FGIG_02976</name>
</gene>
<evidence type="ECO:0000313" key="1">
    <source>
        <dbReference type="EMBL" id="TPP39675.1"/>
    </source>
</evidence>
<protein>
    <submittedName>
        <fullName evidence="1">Uncharacterized protein</fullName>
    </submittedName>
</protein>
<accession>A0A504WWD5</accession>
<keyword evidence="2" id="KW-1185">Reference proteome</keyword>
<evidence type="ECO:0000313" key="2">
    <source>
        <dbReference type="Proteomes" id="UP000316759"/>
    </source>
</evidence>